<evidence type="ECO:0000313" key="2">
    <source>
        <dbReference type="EMBL" id="CEH15933.1"/>
    </source>
</evidence>
<feature type="region of interest" description="Disordered" evidence="1">
    <location>
        <begin position="29"/>
        <end position="60"/>
    </location>
</feature>
<keyword evidence="3" id="KW-1185">Reference proteome</keyword>
<proteinExistence type="predicted"/>
<reference evidence="2 3" key="1">
    <citation type="submission" date="2014-09" db="EMBL/GenBank/DDBJ databases">
        <authorList>
            <person name="Magalhaes I.L.F."/>
            <person name="Oliveira U."/>
            <person name="Santos F.R."/>
            <person name="Vidigal T.H.D.A."/>
            <person name="Brescovit A.D."/>
            <person name="Santos A.J."/>
        </authorList>
    </citation>
    <scope>NUCLEOTIDE SEQUENCE [LARGE SCALE GENOMIC DNA]</scope>
</reference>
<dbReference type="EMBL" id="CCYA01000273">
    <property type="protein sequence ID" value="CEH15933.1"/>
    <property type="molecule type" value="Genomic_DNA"/>
</dbReference>
<sequence>MSQRFRAGSFRCYVIYTLSAKPPVISPYISSQYSNTRDEQRDYDDSMVMDSECLSTSHDG</sequence>
<dbReference type="Proteomes" id="UP000054845">
    <property type="component" value="Unassembled WGS sequence"/>
</dbReference>
<accession>A0A0P1BJP0</accession>
<evidence type="ECO:0000256" key="1">
    <source>
        <dbReference type="SAM" id="MobiDB-lite"/>
    </source>
</evidence>
<dbReference type="AlphaFoldDB" id="A0A0P1BJP0"/>
<organism evidence="2 3">
    <name type="scientific">Ceraceosorus bombacis</name>
    <dbReference type="NCBI Taxonomy" id="401625"/>
    <lineage>
        <taxon>Eukaryota</taxon>
        <taxon>Fungi</taxon>
        <taxon>Dikarya</taxon>
        <taxon>Basidiomycota</taxon>
        <taxon>Ustilaginomycotina</taxon>
        <taxon>Exobasidiomycetes</taxon>
        <taxon>Ceraceosorales</taxon>
        <taxon>Ceraceosoraceae</taxon>
        <taxon>Ceraceosorus</taxon>
    </lineage>
</organism>
<name>A0A0P1BJP0_9BASI</name>
<protein>
    <submittedName>
        <fullName evidence="2">Uncharacterized protein</fullName>
    </submittedName>
</protein>
<evidence type="ECO:0000313" key="3">
    <source>
        <dbReference type="Proteomes" id="UP000054845"/>
    </source>
</evidence>